<accession>A0ABR1AIK7</accession>
<evidence type="ECO:0000256" key="1">
    <source>
        <dbReference type="SAM" id="MobiDB-lite"/>
    </source>
</evidence>
<keyword evidence="3" id="KW-1185">Reference proteome</keyword>
<feature type="region of interest" description="Disordered" evidence="1">
    <location>
        <begin position="1"/>
        <end position="139"/>
    </location>
</feature>
<sequence>MLERLEKCGSDKADWTHSKESEANTCQTSLLLMVDTTGKTPEHSSPTATMRQRRKGQDCRSSSAENIQQSEVPNQPGQTVHHKQNYSKLQAKVVVNENQTTVPPPTKYYNKRSHKNNYQKDYNKHLQHASANNNNNRPQ</sequence>
<reference evidence="2 3" key="1">
    <citation type="submission" date="2023-09" db="EMBL/GenBank/DDBJ databases">
        <title>Genomes of two closely related lineages of the louse Polyplax serrata with different host specificities.</title>
        <authorList>
            <person name="Martinu J."/>
            <person name="Tarabai H."/>
            <person name="Stefka J."/>
            <person name="Hypsa V."/>
        </authorList>
    </citation>
    <scope>NUCLEOTIDE SEQUENCE [LARGE SCALE GENOMIC DNA]</scope>
    <source>
        <strain evidence="2">98ZLc_SE</strain>
    </source>
</reference>
<evidence type="ECO:0000313" key="3">
    <source>
        <dbReference type="Proteomes" id="UP001359485"/>
    </source>
</evidence>
<name>A0ABR1AIK7_POLSC</name>
<feature type="compositionally biased region" description="Basic and acidic residues" evidence="1">
    <location>
        <begin position="1"/>
        <end position="22"/>
    </location>
</feature>
<dbReference type="Proteomes" id="UP001359485">
    <property type="component" value="Unassembled WGS sequence"/>
</dbReference>
<feature type="compositionally biased region" description="Polar residues" evidence="1">
    <location>
        <begin position="37"/>
        <end position="50"/>
    </location>
</feature>
<organism evidence="2 3">
    <name type="scientific">Polyplax serrata</name>
    <name type="common">Common mouse louse</name>
    <dbReference type="NCBI Taxonomy" id="468196"/>
    <lineage>
        <taxon>Eukaryota</taxon>
        <taxon>Metazoa</taxon>
        <taxon>Ecdysozoa</taxon>
        <taxon>Arthropoda</taxon>
        <taxon>Hexapoda</taxon>
        <taxon>Insecta</taxon>
        <taxon>Pterygota</taxon>
        <taxon>Neoptera</taxon>
        <taxon>Paraneoptera</taxon>
        <taxon>Psocodea</taxon>
        <taxon>Troctomorpha</taxon>
        <taxon>Phthiraptera</taxon>
        <taxon>Anoplura</taxon>
        <taxon>Polyplacidae</taxon>
        <taxon>Polyplax</taxon>
    </lineage>
</organism>
<feature type="compositionally biased region" description="Polar residues" evidence="1">
    <location>
        <begin position="129"/>
        <end position="139"/>
    </location>
</feature>
<proteinExistence type="predicted"/>
<comment type="caution">
    <text evidence="2">The sequence shown here is derived from an EMBL/GenBank/DDBJ whole genome shotgun (WGS) entry which is preliminary data.</text>
</comment>
<feature type="compositionally biased region" description="Polar residues" evidence="1">
    <location>
        <begin position="59"/>
        <end position="78"/>
    </location>
</feature>
<dbReference type="EMBL" id="JAWJWF010000049">
    <property type="protein sequence ID" value="KAK6619218.1"/>
    <property type="molecule type" value="Genomic_DNA"/>
</dbReference>
<protein>
    <submittedName>
        <fullName evidence="2">Uncharacterized protein</fullName>
    </submittedName>
</protein>
<evidence type="ECO:0000313" key="2">
    <source>
        <dbReference type="EMBL" id="KAK6619218.1"/>
    </source>
</evidence>
<gene>
    <name evidence="2" type="ORF">RUM44_003600</name>
</gene>